<keyword evidence="9" id="KW-1185">Reference proteome</keyword>
<dbReference type="GO" id="GO:0032790">
    <property type="term" value="P:ribosome disassembly"/>
    <property type="evidence" value="ECO:0007669"/>
    <property type="project" value="TreeGrafter"/>
</dbReference>
<evidence type="ECO:0000256" key="3">
    <source>
        <dbReference type="ARBA" id="ARBA00009504"/>
    </source>
</evidence>
<dbReference type="InterPro" id="IPR005142">
    <property type="entry name" value="eRF1_3"/>
</dbReference>
<dbReference type="SUPFAM" id="SSF53137">
    <property type="entry name" value="Translational machinery components"/>
    <property type="match status" value="1"/>
</dbReference>
<sequence length="387" mass="43588">MKIVRKDLVRNGPGSVKMVAVDSDDLWYAYNLIAPGDSVMAVTVRKVLREAASGGREAERIKLKLEIKVEEVADYDKEGSMLRIRGKNILENEHVKIGAFHTLELELQRPFVLRKEVWDSYALEVLQQASDPGASADLAVVLMQEGLAHILLIGRSPFHGDGNHGSNSIVKYLKKALNKFFENVLQAFLKHIDFNVVRCAVIASPGFTKDQFHRHLFLEAERRQLRPIIENKSRIILVHTTSGYKHSLKEVLDAPNVMNMIKDTKAAQEVRAMKDFYDMLSNVRSHSFEIVFFCCLDPARACYGVKHVEVANERLAVQTLLITDDLFRNSDIARRQKFVELVNSVKDSGGTVHVFSSLHVSGEQLAQISGIAAILRFPLPDLEDIEM</sequence>
<evidence type="ECO:0000256" key="6">
    <source>
        <dbReference type="RuleBase" id="RU362019"/>
    </source>
</evidence>
<evidence type="ECO:0000313" key="9">
    <source>
        <dbReference type="Proteomes" id="UP000289738"/>
    </source>
</evidence>
<dbReference type="InterPro" id="IPR005140">
    <property type="entry name" value="eRF1_Pelota-like_N"/>
</dbReference>
<gene>
    <name evidence="8" type="ORF">Ahy_A09g043953</name>
</gene>
<dbReference type="GO" id="GO:0005737">
    <property type="term" value="C:cytoplasm"/>
    <property type="evidence" value="ECO:0007669"/>
    <property type="project" value="UniProtKB-SubCell"/>
</dbReference>
<keyword evidence="5 6" id="KW-0479">Metal-binding</keyword>
<dbReference type="Pfam" id="PF26356">
    <property type="entry name" value="Pelota_N"/>
    <property type="match status" value="1"/>
</dbReference>
<evidence type="ECO:0000256" key="5">
    <source>
        <dbReference type="ARBA" id="ARBA00022723"/>
    </source>
</evidence>
<dbReference type="Pfam" id="PF03464">
    <property type="entry name" value="eRF1_2"/>
    <property type="match status" value="1"/>
</dbReference>
<evidence type="ECO:0000256" key="2">
    <source>
        <dbReference type="ARBA" id="ARBA00004496"/>
    </source>
</evidence>
<dbReference type="InterPro" id="IPR038069">
    <property type="entry name" value="Pelota/DOM34_N"/>
</dbReference>
<dbReference type="InterPro" id="IPR029064">
    <property type="entry name" value="Ribosomal_eL30-like_sf"/>
</dbReference>
<feature type="domain" description="eRF1/Pelota-like N-terminal" evidence="7">
    <location>
        <begin position="1"/>
        <end position="131"/>
    </location>
</feature>
<dbReference type="SUPFAM" id="SSF159065">
    <property type="entry name" value="Dom34/Pelota N-terminal domain-like"/>
    <property type="match status" value="1"/>
</dbReference>
<dbReference type="GO" id="GO:0070481">
    <property type="term" value="P:nuclear-transcribed mRNA catabolic process, non-stop decay"/>
    <property type="evidence" value="ECO:0007669"/>
    <property type="project" value="InterPro"/>
</dbReference>
<dbReference type="EMBL" id="SDMP01000009">
    <property type="protein sequence ID" value="RYR38773.1"/>
    <property type="molecule type" value="Genomic_DNA"/>
</dbReference>
<proteinExistence type="inferred from homology"/>
<dbReference type="InterPro" id="IPR004405">
    <property type="entry name" value="TF_pelota"/>
</dbReference>
<dbReference type="Gene3D" id="3.30.420.60">
    <property type="entry name" value="eRF1 domain 2"/>
    <property type="match status" value="1"/>
</dbReference>
<dbReference type="STRING" id="3818.A0A445BJB4"/>
<dbReference type="SUPFAM" id="SSF55315">
    <property type="entry name" value="L30e-like"/>
    <property type="match status" value="1"/>
</dbReference>
<evidence type="ECO:0000256" key="1">
    <source>
        <dbReference type="ARBA" id="ARBA00001968"/>
    </source>
</evidence>
<comment type="cofactor">
    <cofactor evidence="1 6">
        <name>a divalent metal cation</name>
        <dbReference type="ChEBI" id="CHEBI:60240"/>
    </cofactor>
</comment>
<dbReference type="SMART" id="SM01194">
    <property type="entry name" value="eRF1_1"/>
    <property type="match status" value="1"/>
</dbReference>
<accession>A0A445BJB4</accession>
<dbReference type="AlphaFoldDB" id="A0A445BJB4"/>
<comment type="similarity">
    <text evidence="3 6">Belongs to the eukaryotic release factor 1 family. Pelota subfamily.</text>
</comment>
<evidence type="ECO:0000259" key="7">
    <source>
        <dbReference type="SMART" id="SM01194"/>
    </source>
</evidence>
<dbReference type="PANTHER" id="PTHR10853:SF0">
    <property type="entry name" value="PROTEIN PELOTA HOMOLOG"/>
    <property type="match status" value="1"/>
</dbReference>
<protein>
    <recommendedName>
        <fullName evidence="6">Protein pelota homolog</fullName>
    </recommendedName>
</protein>
<comment type="caution">
    <text evidence="8">The sequence shown here is derived from an EMBL/GenBank/DDBJ whole genome shotgun (WGS) entry which is preliminary data.</text>
</comment>
<dbReference type="GO" id="GO:0070651">
    <property type="term" value="P:nonfunctional rRNA decay"/>
    <property type="evidence" value="ECO:0007669"/>
    <property type="project" value="TreeGrafter"/>
</dbReference>
<dbReference type="Gene3D" id="3.30.1330.30">
    <property type="match status" value="1"/>
</dbReference>
<reference evidence="8 9" key="1">
    <citation type="submission" date="2019-01" db="EMBL/GenBank/DDBJ databases">
        <title>Sequencing of cultivated peanut Arachis hypogaea provides insights into genome evolution and oil improvement.</title>
        <authorList>
            <person name="Chen X."/>
        </authorList>
    </citation>
    <scope>NUCLEOTIDE SEQUENCE [LARGE SCALE GENOMIC DNA]</scope>
    <source>
        <strain evidence="9">cv. Fuhuasheng</strain>
        <tissue evidence="8">Leaves</tissue>
    </source>
</reference>
<dbReference type="InterPro" id="IPR042226">
    <property type="entry name" value="eFR1_2_sf"/>
</dbReference>
<name>A0A445BJB4_ARAHY</name>
<dbReference type="Proteomes" id="UP000289738">
    <property type="component" value="Chromosome A09"/>
</dbReference>
<organism evidence="8 9">
    <name type="scientific">Arachis hypogaea</name>
    <name type="common">Peanut</name>
    <dbReference type="NCBI Taxonomy" id="3818"/>
    <lineage>
        <taxon>Eukaryota</taxon>
        <taxon>Viridiplantae</taxon>
        <taxon>Streptophyta</taxon>
        <taxon>Embryophyta</taxon>
        <taxon>Tracheophyta</taxon>
        <taxon>Spermatophyta</taxon>
        <taxon>Magnoliopsida</taxon>
        <taxon>eudicotyledons</taxon>
        <taxon>Gunneridae</taxon>
        <taxon>Pentapetalae</taxon>
        <taxon>rosids</taxon>
        <taxon>fabids</taxon>
        <taxon>Fabales</taxon>
        <taxon>Fabaceae</taxon>
        <taxon>Papilionoideae</taxon>
        <taxon>50 kb inversion clade</taxon>
        <taxon>dalbergioids sensu lato</taxon>
        <taxon>Dalbergieae</taxon>
        <taxon>Pterocarpus clade</taxon>
        <taxon>Arachis</taxon>
    </lineage>
</organism>
<dbReference type="InterPro" id="IPR058547">
    <property type="entry name" value="Pelota_N"/>
</dbReference>
<dbReference type="FunFam" id="3.30.1330.30:FF:000008">
    <property type="entry name" value="Protein pelota homolog"/>
    <property type="match status" value="1"/>
</dbReference>
<evidence type="ECO:0000313" key="8">
    <source>
        <dbReference type="EMBL" id="RYR38773.1"/>
    </source>
</evidence>
<dbReference type="InterPro" id="IPR005141">
    <property type="entry name" value="eRF1_2"/>
</dbReference>
<dbReference type="GO" id="GO:0071025">
    <property type="term" value="P:RNA surveillance"/>
    <property type="evidence" value="ECO:0007669"/>
    <property type="project" value="InterPro"/>
</dbReference>
<keyword evidence="4 6" id="KW-0963">Cytoplasm</keyword>
<comment type="function">
    <text evidence="6">Component of the Pelota-HBS1L complex, a complex that recognizes stalled ribosomes and triggers the No-Go Decay (NGD) pathway. In the Pelota-HBS1L complex, pelo recognizes ribosomes stalled at the 3' end of an mRNA and engages stalled ribosomes by destabilizing mRNA in the mRNA channel.</text>
</comment>
<dbReference type="Pfam" id="PF03465">
    <property type="entry name" value="eRF1_3"/>
    <property type="match status" value="1"/>
</dbReference>
<dbReference type="NCBIfam" id="TIGR00111">
    <property type="entry name" value="pelota"/>
    <property type="match status" value="1"/>
</dbReference>
<dbReference type="PANTHER" id="PTHR10853">
    <property type="entry name" value="PELOTA"/>
    <property type="match status" value="1"/>
</dbReference>
<dbReference type="FunFam" id="2.30.30.870:FF:000002">
    <property type="entry name" value="Protein pelota homolog"/>
    <property type="match status" value="1"/>
</dbReference>
<dbReference type="Gene3D" id="2.30.30.870">
    <property type="entry name" value="Pelota, domain A"/>
    <property type="match status" value="1"/>
</dbReference>
<dbReference type="GO" id="GO:0046872">
    <property type="term" value="F:metal ion binding"/>
    <property type="evidence" value="ECO:0007669"/>
    <property type="project" value="UniProtKB-KW"/>
</dbReference>
<dbReference type="GO" id="GO:0070966">
    <property type="term" value="P:nuclear-transcribed mRNA catabolic process, no-go decay"/>
    <property type="evidence" value="ECO:0007669"/>
    <property type="project" value="InterPro"/>
</dbReference>
<evidence type="ECO:0000256" key="4">
    <source>
        <dbReference type="ARBA" id="ARBA00022490"/>
    </source>
</evidence>
<comment type="subcellular location">
    <subcellularLocation>
        <location evidence="2 6">Cytoplasm</location>
    </subcellularLocation>
</comment>